<sequence>MRFLRHFCLFVVVYSVIELCKRAFQVLLGSFLMDYYYAPCIKFFPVGDVLGGGFFFLWLFFMFLLGLWLFQFTWHGKELVQFFFDVWGKSRGLRKGFCSKNGLGGVFDSKIPPYNGGSLASLENPKPKHDENLLMKKQVFNPYDTDSDDDHEQECGVEDGEFDVIALRRMVKIERLRASMIYADLEKERRAAASAADEAMSMILRLQSEKSSLEIEFNQYRKLAEQKQEYDQQVIHSLKWIIMKHESATCVLEEKLRLCKEKLKHYMKDEIDKFENFDASLSSVNSTMEDGLEEILDIDSTIEDGSKELPNI</sequence>
<dbReference type="Pfam" id="PF04576">
    <property type="entry name" value="Zein-binding"/>
    <property type="match status" value="1"/>
</dbReference>
<feature type="coiled-coil region" evidence="5">
    <location>
        <begin position="196"/>
        <end position="233"/>
    </location>
</feature>
<feature type="domain" description="GTD-binding" evidence="7">
    <location>
        <begin position="162"/>
        <end position="260"/>
    </location>
</feature>
<reference evidence="8 9" key="1">
    <citation type="submission" date="2021-09" db="EMBL/GenBank/DDBJ databases">
        <title>Genomic insights and catalytic innovation underlie evolution of tropane alkaloids biosynthesis.</title>
        <authorList>
            <person name="Wang Y.-J."/>
            <person name="Tian T."/>
            <person name="Huang J.-P."/>
            <person name="Huang S.-X."/>
        </authorList>
    </citation>
    <scope>NUCLEOTIDE SEQUENCE [LARGE SCALE GENOMIC DNA]</scope>
    <source>
        <strain evidence="8">KIB-2018</strain>
        <tissue evidence="8">Leaf</tissue>
    </source>
</reference>
<proteinExistence type="predicted"/>
<keyword evidence="5" id="KW-0175">Coiled coil</keyword>
<evidence type="ECO:0000256" key="6">
    <source>
        <dbReference type="SAM" id="Phobius"/>
    </source>
</evidence>
<feature type="transmembrane region" description="Helical" evidence="6">
    <location>
        <begin position="46"/>
        <end position="70"/>
    </location>
</feature>
<name>A0AAV8TDD1_9ROSI</name>
<dbReference type="EMBL" id="JAIWQS010000005">
    <property type="protein sequence ID" value="KAJ8764792.1"/>
    <property type="molecule type" value="Genomic_DNA"/>
</dbReference>
<keyword evidence="9" id="KW-1185">Reference proteome</keyword>
<evidence type="ECO:0000256" key="5">
    <source>
        <dbReference type="SAM" id="Coils"/>
    </source>
</evidence>
<dbReference type="Proteomes" id="UP001159364">
    <property type="component" value="Linkage Group LG05"/>
</dbReference>
<gene>
    <name evidence="8" type="ORF">K2173_009197</name>
</gene>
<evidence type="ECO:0000256" key="4">
    <source>
        <dbReference type="ARBA" id="ARBA00023136"/>
    </source>
</evidence>
<evidence type="ECO:0000313" key="8">
    <source>
        <dbReference type="EMBL" id="KAJ8764792.1"/>
    </source>
</evidence>
<evidence type="ECO:0000256" key="3">
    <source>
        <dbReference type="ARBA" id="ARBA00022989"/>
    </source>
</evidence>
<keyword evidence="3 6" id="KW-1133">Transmembrane helix</keyword>
<comment type="subcellular location">
    <subcellularLocation>
        <location evidence="1">Membrane</location>
    </subcellularLocation>
</comment>
<accession>A0AAV8TDD1</accession>
<dbReference type="GO" id="GO:0016020">
    <property type="term" value="C:membrane"/>
    <property type="evidence" value="ECO:0007669"/>
    <property type="project" value="UniProtKB-SubCell"/>
</dbReference>
<organism evidence="8 9">
    <name type="scientific">Erythroxylum novogranatense</name>
    <dbReference type="NCBI Taxonomy" id="1862640"/>
    <lineage>
        <taxon>Eukaryota</taxon>
        <taxon>Viridiplantae</taxon>
        <taxon>Streptophyta</taxon>
        <taxon>Embryophyta</taxon>
        <taxon>Tracheophyta</taxon>
        <taxon>Spermatophyta</taxon>
        <taxon>Magnoliopsida</taxon>
        <taxon>eudicotyledons</taxon>
        <taxon>Gunneridae</taxon>
        <taxon>Pentapetalae</taxon>
        <taxon>rosids</taxon>
        <taxon>fabids</taxon>
        <taxon>Malpighiales</taxon>
        <taxon>Erythroxylaceae</taxon>
        <taxon>Erythroxylum</taxon>
    </lineage>
</organism>
<evidence type="ECO:0000259" key="7">
    <source>
        <dbReference type="PROSITE" id="PS51775"/>
    </source>
</evidence>
<evidence type="ECO:0000256" key="2">
    <source>
        <dbReference type="ARBA" id="ARBA00022692"/>
    </source>
</evidence>
<dbReference type="AlphaFoldDB" id="A0AAV8TDD1"/>
<dbReference type="PROSITE" id="PS51775">
    <property type="entry name" value="GTD_BINDING"/>
    <property type="match status" value="1"/>
</dbReference>
<dbReference type="GO" id="GO:0080115">
    <property type="term" value="F:myosin XI tail binding"/>
    <property type="evidence" value="ECO:0007669"/>
    <property type="project" value="UniProtKB-ARBA"/>
</dbReference>
<keyword evidence="4 6" id="KW-0472">Membrane</keyword>
<protein>
    <recommendedName>
        <fullName evidence="7">GTD-binding domain-containing protein</fullName>
    </recommendedName>
</protein>
<evidence type="ECO:0000313" key="9">
    <source>
        <dbReference type="Proteomes" id="UP001159364"/>
    </source>
</evidence>
<dbReference type="InterPro" id="IPR007656">
    <property type="entry name" value="GTD-bd"/>
</dbReference>
<dbReference type="PANTHER" id="PTHR31422:SF2">
    <property type="entry name" value="PROTEIN FLOURY 1-LIKE"/>
    <property type="match status" value="1"/>
</dbReference>
<keyword evidence="2 6" id="KW-0812">Transmembrane</keyword>
<comment type="caution">
    <text evidence="8">The sequence shown here is derived from an EMBL/GenBank/DDBJ whole genome shotgun (WGS) entry which is preliminary data.</text>
</comment>
<evidence type="ECO:0000256" key="1">
    <source>
        <dbReference type="ARBA" id="ARBA00004370"/>
    </source>
</evidence>
<dbReference type="PANTHER" id="PTHR31422">
    <property type="entry name" value="BNAANNG28530D PROTEIN"/>
    <property type="match status" value="1"/>
</dbReference>